<comment type="caution">
    <text evidence="1">The sequence shown here is derived from an EMBL/GenBank/DDBJ whole genome shotgun (WGS) entry which is preliminary data.</text>
</comment>
<evidence type="ECO:0008006" key="5">
    <source>
        <dbReference type="Google" id="ProtNLM"/>
    </source>
</evidence>
<name>A0A839V3G5_9PROT</name>
<organism evidence="1 3">
    <name type="scientific">Endobacter medicaginis</name>
    <dbReference type="NCBI Taxonomy" id="1181271"/>
    <lineage>
        <taxon>Bacteria</taxon>
        <taxon>Pseudomonadati</taxon>
        <taxon>Pseudomonadota</taxon>
        <taxon>Alphaproteobacteria</taxon>
        <taxon>Acetobacterales</taxon>
        <taxon>Acetobacteraceae</taxon>
        <taxon>Endobacter</taxon>
    </lineage>
</organism>
<dbReference type="AlphaFoldDB" id="A0A839V3G5"/>
<accession>A0A839V3G5</accession>
<keyword evidence="3" id="KW-1185">Reference proteome</keyword>
<proteinExistence type="predicted"/>
<dbReference type="Proteomes" id="UP000557688">
    <property type="component" value="Unassembled WGS sequence"/>
</dbReference>
<reference evidence="2 4" key="1">
    <citation type="submission" date="2020-06" db="EMBL/GenBank/DDBJ databases">
        <title>Description of novel acetic acid bacteria.</title>
        <authorList>
            <person name="Sombolestani A."/>
        </authorList>
    </citation>
    <scope>NUCLEOTIDE SEQUENCE [LARGE SCALE GENOMIC DNA]</scope>
    <source>
        <strain evidence="2 4">LMG 26838</strain>
    </source>
</reference>
<dbReference type="EMBL" id="JACHXV010000029">
    <property type="protein sequence ID" value="MBB3175395.1"/>
    <property type="molecule type" value="Genomic_DNA"/>
</dbReference>
<gene>
    <name evidence="1" type="ORF">FHR90_003250</name>
    <name evidence="2" type="ORF">HUK83_03180</name>
</gene>
<evidence type="ECO:0000313" key="1">
    <source>
        <dbReference type="EMBL" id="MBB3175395.1"/>
    </source>
</evidence>
<protein>
    <recommendedName>
        <fullName evidence="5">Phage tail protein</fullName>
    </recommendedName>
</protein>
<dbReference type="Proteomes" id="UP000565205">
    <property type="component" value="Unassembled WGS sequence"/>
</dbReference>
<dbReference type="RefSeq" id="WP_176622066.1">
    <property type="nucleotide sequence ID" value="NZ_JABXXQ010000029.1"/>
</dbReference>
<evidence type="ECO:0000313" key="2">
    <source>
        <dbReference type="EMBL" id="NVN29343.1"/>
    </source>
</evidence>
<evidence type="ECO:0000313" key="3">
    <source>
        <dbReference type="Proteomes" id="UP000557688"/>
    </source>
</evidence>
<sequence>MTTHTWSLGKDVSLVIVGPDGSTLDLPNVTAFTSKPSYKEVKSQVLNGPPIQRNVPDGWTGEVSFDRTSVAIDALIAVQEGSFWLAGGDVGVGTIYQYVTESNGSTSAFEYTECAMSFDTGSWKSDTTVEMKLKFYARYRNAI</sequence>
<dbReference type="EMBL" id="JABXXQ010000029">
    <property type="protein sequence ID" value="NVN29343.1"/>
    <property type="molecule type" value="Genomic_DNA"/>
</dbReference>
<reference evidence="1 3" key="2">
    <citation type="submission" date="2020-08" db="EMBL/GenBank/DDBJ databases">
        <title>Genomic Encyclopedia of Type Strains, Phase III (KMG-III): the genomes of soil and plant-associated and newly described type strains.</title>
        <authorList>
            <person name="Whitman W."/>
        </authorList>
    </citation>
    <scope>NUCLEOTIDE SEQUENCE [LARGE SCALE GENOMIC DNA]</scope>
    <source>
        <strain evidence="1 3">CECT 8088</strain>
    </source>
</reference>
<evidence type="ECO:0000313" key="4">
    <source>
        <dbReference type="Proteomes" id="UP000565205"/>
    </source>
</evidence>